<dbReference type="CDD" id="cd04301">
    <property type="entry name" value="NAT_SF"/>
    <property type="match status" value="1"/>
</dbReference>
<organism evidence="4 5">
    <name type="scientific">Sphingomonas sediminicola</name>
    <dbReference type="NCBI Taxonomy" id="386874"/>
    <lineage>
        <taxon>Bacteria</taxon>
        <taxon>Pseudomonadati</taxon>
        <taxon>Pseudomonadota</taxon>
        <taxon>Alphaproteobacteria</taxon>
        <taxon>Sphingomonadales</taxon>
        <taxon>Sphingomonadaceae</taxon>
        <taxon>Sphingomonas</taxon>
    </lineage>
</organism>
<dbReference type="SUPFAM" id="SSF55729">
    <property type="entry name" value="Acyl-CoA N-acyltransferases (Nat)"/>
    <property type="match status" value="1"/>
</dbReference>
<evidence type="ECO:0000256" key="1">
    <source>
        <dbReference type="ARBA" id="ARBA00022679"/>
    </source>
</evidence>
<dbReference type="EMBL" id="CP060782">
    <property type="protein sequence ID" value="QNP46008.1"/>
    <property type="molecule type" value="Genomic_DNA"/>
</dbReference>
<dbReference type="InterPro" id="IPR000182">
    <property type="entry name" value="GNAT_dom"/>
</dbReference>
<evidence type="ECO:0000313" key="4">
    <source>
        <dbReference type="EMBL" id="QNP46008.1"/>
    </source>
</evidence>
<evidence type="ECO:0000313" key="5">
    <source>
        <dbReference type="Proteomes" id="UP000516105"/>
    </source>
</evidence>
<dbReference type="Pfam" id="PF13508">
    <property type="entry name" value="Acetyltransf_7"/>
    <property type="match status" value="1"/>
</dbReference>
<proteinExistence type="predicted"/>
<sequence>MHPEATSRLADLPVWIRLARPNERLDLEELQHRASRALPHYREQLEANPEAIDLPLNHIEQGSVIVAEGVSAVAGFAVVVIGPESAELEGLFVEPDFWRRGVGSLLVEEAAHRARIAGLSLTVIAAPEAQEFYEKCGFTAEGGTETRFGPAIIMSR</sequence>
<dbReference type="InterPro" id="IPR050832">
    <property type="entry name" value="Bact_Acetyltransf"/>
</dbReference>
<name>A0ABX6TEJ7_9SPHN</name>
<dbReference type="PROSITE" id="PS51186">
    <property type="entry name" value="GNAT"/>
    <property type="match status" value="1"/>
</dbReference>
<dbReference type="Gene3D" id="3.40.630.30">
    <property type="match status" value="1"/>
</dbReference>
<keyword evidence="5" id="KW-1185">Reference proteome</keyword>
<dbReference type="RefSeq" id="WP_187708961.1">
    <property type="nucleotide sequence ID" value="NZ_CP060782.1"/>
</dbReference>
<accession>A0ABX6TEJ7</accession>
<protein>
    <submittedName>
        <fullName evidence="4">GNAT family N-acetyltransferase</fullName>
    </submittedName>
</protein>
<gene>
    <name evidence="4" type="ORF">H9L14_01605</name>
</gene>
<dbReference type="PANTHER" id="PTHR43877:SF1">
    <property type="entry name" value="ACETYLTRANSFERASE"/>
    <property type="match status" value="1"/>
</dbReference>
<reference evidence="4 5" key="1">
    <citation type="submission" date="2020-08" db="EMBL/GenBank/DDBJ databases">
        <title>Genome sequence of Sphingomonas sediminicola KACC 15039T.</title>
        <authorList>
            <person name="Hyun D.-W."/>
            <person name="Bae J.-W."/>
        </authorList>
    </citation>
    <scope>NUCLEOTIDE SEQUENCE [LARGE SCALE GENOMIC DNA]</scope>
    <source>
        <strain evidence="4 5">KACC 15039</strain>
    </source>
</reference>
<evidence type="ECO:0000259" key="3">
    <source>
        <dbReference type="PROSITE" id="PS51186"/>
    </source>
</evidence>
<keyword evidence="2" id="KW-0012">Acyltransferase</keyword>
<dbReference type="Proteomes" id="UP000516105">
    <property type="component" value="Chromosome"/>
</dbReference>
<evidence type="ECO:0000256" key="2">
    <source>
        <dbReference type="ARBA" id="ARBA00023315"/>
    </source>
</evidence>
<dbReference type="PANTHER" id="PTHR43877">
    <property type="entry name" value="AMINOALKYLPHOSPHONATE N-ACETYLTRANSFERASE-RELATED-RELATED"/>
    <property type="match status" value="1"/>
</dbReference>
<feature type="domain" description="N-acetyltransferase" evidence="3">
    <location>
        <begin position="14"/>
        <end position="156"/>
    </location>
</feature>
<keyword evidence="1" id="KW-0808">Transferase</keyword>
<dbReference type="InterPro" id="IPR016181">
    <property type="entry name" value="Acyl_CoA_acyltransferase"/>
</dbReference>